<organism evidence="1 2">
    <name type="scientific">Pseudomonas aeruginosa</name>
    <dbReference type="NCBI Taxonomy" id="287"/>
    <lineage>
        <taxon>Bacteria</taxon>
        <taxon>Pseudomonadati</taxon>
        <taxon>Pseudomonadota</taxon>
        <taxon>Gammaproteobacteria</taxon>
        <taxon>Pseudomonadales</taxon>
        <taxon>Pseudomonadaceae</taxon>
        <taxon>Pseudomonas</taxon>
    </lineage>
</organism>
<dbReference type="AlphaFoldDB" id="A0A241XSC1"/>
<accession>A0A241XSC1</accession>
<gene>
    <name evidence="1" type="ORF">CAZ10_11330</name>
</gene>
<evidence type="ECO:0000313" key="2">
    <source>
        <dbReference type="Proteomes" id="UP000194857"/>
    </source>
</evidence>
<protein>
    <submittedName>
        <fullName evidence="1">Uncharacterized protein</fullName>
    </submittedName>
</protein>
<comment type="caution">
    <text evidence="1">The sequence shown here is derived from an EMBL/GenBank/DDBJ whole genome shotgun (WGS) entry which is preliminary data.</text>
</comment>
<evidence type="ECO:0000313" key="1">
    <source>
        <dbReference type="EMBL" id="OTI63402.1"/>
    </source>
</evidence>
<name>A0A241XSC1_PSEAI</name>
<dbReference type="Proteomes" id="UP000194857">
    <property type="component" value="Unassembled WGS sequence"/>
</dbReference>
<sequence length="83" mass="9075">MVNLRFCGVAGINLGVVLHDLVFILVPILEIEPVNRTVTLGCYATMYAMIGSHRTSTCSTVFNALNVCTTQIAIFVRVDVRTT</sequence>
<dbReference type="EMBL" id="NFFZ01000004">
    <property type="protein sequence ID" value="OTI63402.1"/>
    <property type="molecule type" value="Genomic_DNA"/>
</dbReference>
<reference evidence="1 2" key="1">
    <citation type="submission" date="2017-05" db="EMBL/GenBank/DDBJ databases">
        <authorList>
            <person name="Song R."/>
            <person name="Chenine A.L."/>
            <person name="Ruprecht R.M."/>
        </authorList>
    </citation>
    <scope>NUCLEOTIDE SEQUENCE [LARGE SCALE GENOMIC DNA]</scope>
    <source>
        <strain evidence="1 2">S567_C10_BS</strain>
    </source>
</reference>
<proteinExistence type="predicted"/>